<dbReference type="InterPro" id="IPR002559">
    <property type="entry name" value="Transposase_11"/>
</dbReference>
<evidence type="ECO:0000313" key="3">
    <source>
        <dbReference type="EMBL" id="THF74822.1"/>
    </source>
</evidence>
<dbReference type="Pfam" id="PF01609">
    <property type="entry name" value="DDE_Tnp_1"/>
    <property type="match status" value="1"/>
</dbReference>
<dbReference type="OrthoDB" id="3035369at2"/>
<reference evidence="3 4" key="1">
    <citation type="submission" date="2019-04" db="EMBL/GenBank/DDBJ databases">
        <title>Cohnella sp. nov. isolated from preserved vegetables.</title>
        <authorList>
            <person name="Lin S.-Y."/>
            <person name="Hung M.-H."/>
            <person name="Young C.-C."/>
        </authorList>
    </citation>
    <scope>NUCLEOTIDE SEQUENCE [LARGE SCALE GENOMIC DNA]</scope>
    <source>
        <strain evidence="3 4">CC-MHH1044</strain>
    </source>
</reference>
<protein>
    <recommendedName>
        <fullName evidence="2">Transposase IS4-like domain-containing protein</fullName>
    </recommendedName>
</protein>
<dbReference type="GO" id="GO:0006313">
    <property type="term" value="P:DNA transposition"/>
    <property type="evidence" value="ECO:0007669"/>
    <property type="project" value="InterPro"/>
</dbReference>
<feature type="region of interest" description="Disordered" evidence="1">
    <location>
        <begin position="737"/>
        <end position="758"/>
    </location>
</feature>
<feature type="compositionally biased region" description="Low complexity" evidence="1">
    <location>
        <begin position="749"/>
        <end position="758"/>
    </location>
</feature>
<dbReference type="AlphaFoldDB" id="A0A4S4BQF1"/>
<dbReference type="SUPFAM" id="SSF52540">
    <property type="entry name" value="P-loop containing nucleoside triphosphate hydrolases"/>
    <property type="match status" value="1"/>
</dbReference>
<dbReference type="GO" id="GO:0003677">
    <property type="term" value="F:DNA binding"/>
    <property type="evidence" value="ECO:0007669"/>
    <property type="project" value="InterPro"/>
</dbReference>
<keyword evidence="4" id="KW-1185">Reference proteome</keyword>
<dbReference type="Gene3D" id="3.40.50.300">
    <property type="entry name" value="P-loop containing nucleotide triphosphate hydrolases"/>
    <property type="match status" value="1"/>
</dbReference>
<organism evidence="3 4">
    <name type="scientific">Cohnella fermenti</name>
    <dbReference type="NCBI Taxonomy" id="2565925"/>
    <lineage>
        <taxon>Bacteria</taxon>
        <taxon>Bacillati</taxon>
        <taxon>Bacillota</taxon>
        <taxon>Bacilli</taxon>
        <taxon>Bacillales</taxon>
        <taxon>Paenibacillaceae</taxon>
        <taxon>Cohnella</taxon>
    </lineage>
</organism>
<feature type="compositionally biased region" description="Basic and acidic residues" evidence="1">
    <location>
        <begin position="737"/>
        <end position="748"/>
    </location>
</feature>
<name>A0A4S4BQF1_9BACL</name>
<dbReference type="InterPro" id="IPR012337">
    <property type="entry name" value="RNaseH-like_sf"/>
</dbReference>
<dbReference type="Gene3D" id="3.40.50.10850">
    <property type="entry name" value="Ntrc-like two-domain protein"/>
    <property type="match status" value="1"/>
</dbReference>
<evidence type="ECO:0000313" key="4">
    <source>
        <dbReference type="Proteomes" id="UP000310636"/>
    </source>
</evidence>
<accession>A0A4S4BQF1</accession>
<dbReference type="GO" id="GO:0004803">
    <property type="term" value="F:transposase activity"/>
    <property type="evidence" value="ECO:0007669"/>
    <property type="project" value="InterPro"/>
</dbReference>
<evidence type="ECO:0000256" key="1">
    <source>
        <dbReference type="SAM" id="MobiDB-lite"/>
    </source>
</evidence>
<dbReference type="EMBL" id="SSOB01000037">
    <property type="protein sequence ID" value="THF74822.1"/>
    <property type="molecule type" value="Genomic_DNA"/>
</dbReference>
<proteinExistence type="predicted"/>
<evidence type="ECO:0000259" key="2">
    <source>
        <dbReference type="Pfam" id="PF01609"/>
    </source>
</evidence>
<dbReference type="InterPro" id="IPR027417">
    <property type="entry name" value="P-loop_NTPase"/>
</dbReference>
<gene>
    <name evidence="3" type="ORF">E6C55_23855</name>
</gene>
<dbReference type="SUPFAM" id="SSF53098">
    <property type="entry name" value="Ribonuclease H-like"/>
    <property type="match status" value="1"/>
</dbReference>
<comment type="caution">
    <text evidence="3">The sequence shown here is derived from an EMBL/GenBank/DDBJ whole genome shotgun (WGS) entry which is preliminary data.</text>
</comment>
<sequence length="758" mass="85006">MRSDELKEKTKKNENDFKRNRKIGFFPLVMLILRMVRKSTQLELDEFREMFMPDEAAKTTTYTKQSFSEARQKLLPDAFTLLNDELIRAYYEDGDFKTYLGFRLLAVDGSVIELPNTKETQKEYGYTTTYKVGFRIARALSSHLYDVENKLAISTRLSRYDDNERDLAKQTIEHMLGLETAPVRNLILFDRGYPSADFMLYLQEKGIFYLMRAQGSFYKVELSTGETEILLTNVGADELSYEASKPLYFKRWGVETRFDDYSAISSPSSRIAHSNVISRPRLTNIDPPPFLCGTSDKLILYKNRKRCYSLSNIQIGLRKHRNFRRESVSEIAVLFCRCRAFGGRGRQRMRRLVVAVPEPQYAAKLVRYLGERRPHWEVKAFTQELALGRYLADGGDADAILAHETLRDAVGSAIKKIGFPGKILLLHESEGEEREENGEIAMIPMYQPLPSILAAIENELPGEPGRAIGSGGGSDGSNGRAAVWTVFSASGGAGKTTVALNLVRQLGERGCRALYLNLEPLNATDLLLGSGHPDSLSALLYGMQANPERAGEEWKLRRKQHSVLLGDYLDAPDHPAERLAMSPARMKELLQLAAGCGRYDVVVLDPDSGSGEWHREALAMSDRVAWLVTPEAMGVRKAEKLLRHWQGQSDGKAEGSASLGLADKIAWVINQSSGHEELGDRLPHGERAVRLPYMPQWRALGKGPEELGKLLKTPAFCGAIERIVEAWGFPAKDIRPARAGRRREEARNEGGAVRSRIG</sequence>
<feature type="domain" description="Transposase IS4-like" evidence="2">
    <location>
        <begin position="103"/>
        <end position="260"/>
    </location>
</feature>
<dbReference type="Proteomes" id="UP000310636">
    <property type="component" value="Unassembled WGS sequence"/>
</dbReference>